<dbReference type="GO" id="GO:0005783">
    <property type="term" value="C:endoplasmic reticulum"/>
    <property type="evidence" value="ECO:0007669"/>
    <property type="project" value="TreeGrafter"/>
</dbReference>
<reference evidence="2" key="1">
    <citation type="journal article" date="2023" name="Mol. Phylogenet. Evol.">
        <title>Genome-scale phylogeny and comparative genomics of the fungal order Sordariales.</title>
        <authorList>
            <person name="Hensen N."/>
            <person name="Bonometti L."/>
            <person name="Westerberg I."/>
            <person name="Brannstrom I.O."/>
            <person name="Guillou S."/>
            <person name="Cros-Aarteil S."/>
            <person name="Calhoun S."/>
            <person name="Haridas S."/>
            <person name="Kuo A."/>
            <person name="Mondo S."/>
            <person name="Pangilinan J."/>
            <person name="Riley R."/>
            <person name="LaButti K."/>
            <person name="Andreopoulos B."/>
            <person name="Lipzen A."/>
            <person name="Chen C."/>
            <person name="Yan M."/>
            <person name="Daum C."/>
            <person name="Ng V."/>
            <person name="Clum A."/>
            <person name="Steindorff A."/>
            <person name="Ohm R.A."/>
            <person name="Martin F."/>
            <person name="Silar P."/>
            <person name="Natvig D.O."/>
            <person name="Lalanne C."/>
            <person name="Gautier V."/>
            <person name="Ament-Velasquez S.L."/>
            <person name="Kruys A."/>
            <person name="Hutchinson M.I."/>
            <person name="Powell A.J."/>
            <person name="Barry K."/>
            <person name="Miller A.N."/>
            <person name="Grigoriev I.V."/>
            <person name="Debuchy R."/>
            <person name="Gladieux P."/>
            <person name="Hiltunen Thoren M."/>
            <person name="Johannesson H."/>
        </authorList>
    </citation>
    <scope>NUCLEOTIDE SEQUENCE</scope>
    <source>
        <strain evidence="2">PSN293</strain>
    </source>
</reference>
<dbReference type="InterPro" id="IPR050693">
    <property type="entry name" value="Hsp70_NEF-Inhibitors"/>
</dbReference>
<dbReference type="InterPro" id="IPR016024">
    <property type="entry name" value="ARM-type_fold"/>
</dbReference>
<feature type="signal peptide" evidence="1">
    <location>
        <begin position="1"/>
        <end position="24"/>
    </location>
</feature>
<dbReference type="AlphaFoldDB" id="A0AAN6YHI9"/>
<sequence>MRSLPPSLFAVLGLMLVGATASTAQPPAPSPAADDEVELICHTDNPAECYPKIFQATDEFQIVRPDQDLPKGLHVRLNVQTGQKEAKINVPDEEIAAVAGLPVDSSIVIVDQDTEDAPVKPPKNAPAYDPIGKIKKPLASNPEQAKAETADFHKSLAILKKGLDIDAALEMLEDISHDIYYGLKITEDYDTVKSLFCLANTGSIFAPEPHSASSMFDTHRATLSRAKLAALTISSAVQNNPAALSEIEKHWQTLQTTKCPGSSEPLSTAAFRLISPLGLNQEESTNDPNVAKARISAISGLLKNKSLRRHFLSAGGMDLLLDILTLNPTTQDDDEWEPAQRKAGLLILDNFLDADMGAAVGEWPSAKSPKQATDKDCASRQKVSGDCWDWHAKQLADRHRKSDKNHWSVELWDKLKEQRKMAAKRSSSSSGKEEL</sequence>
<dbReference type="GO" id="GO:0000774">
    <property type="term" value="F:adenyl-nucleotide exchange factor activity"/>
    <property type="evidence" value="ECO:0007669"/>
    <property type="project" value="TreeGrafter"/>
</dbReference>
<dbReference type="Gene3D" id="1.25.10.10">
    <property type="entry name" value="Leucine-rich Repeat Variant"/>
    <property type="match status" value="1"/>
</dbReference>
<dbReference type="Proteomes" id="UP001301769">
    <property type="component" value="Unassembled WGS sequence"/>
</dbReference>
<proteinExistence type="predicted"/>
<feature type="chain" id="PRO_5043045206" description="Nucleotide exchange factor SIL1" evidence="1">
    <location>
        <begin position="25"/>
        <end position="435"/>
    </location>
</feature>
<dbReference type="EMBL" id="MU858051">
    <property type="protein sequence ID" value="KAK4218786.1"/>
    <property type="molecule type" value="Genomic_DNA"/>
</dbReference>
<evidence type="ECO:0000256" key="1">
    <source>
        <dbReference type="SAM" id="SignalP"/>
    </source>
</evidence>
<protein>
    <recommendedName>
        <fullName evidence="4">Nucleotide exchange factor SIL1</fullName>
    </recommendedName>
</protein>
<accession>A0AAN6YHI9</accession>
<keyword evidence="1" id="KW-0732">Signal</keyword>
<dbReference type="PANTHER" id="PTHR19316">
    <property type="entry name" value="PROTEIN FOLDING REGULATOR"/>
    <property type="match status" value="1"/>
</dbReference>
<dbReference type="InterPro" id="IPR011989">
    <property type="entry name" value="ARM-like"/>
</dbReference>
<evidence type="ECO:0000313" key="2">
    <source>
        <dbReference type="EMBL" id="KAK4218786.1"/>
    </source>
</evidence>
<gene>
    <name evidence="2" type="ORF">QBC37DRAFT_411535</name>
</gene>
<evidence type="ECO:0008006" key="4">
    <source>
        <dbReference type="Google" id="ProtNLM"/>
    </source>
</evidence>
<dbReference type="PANTHER" id="PTHR19316:SF18">
    <property type="entry name" value="HSP70-BINDING PROTEIN 1"/>
    <property type="match status" value="1"/>
</dbReference>
<reference evidence="2" key="2">
    <citation type="submission" date="2023-05" db="EMBL/GenBank/DDBJ databases">
        <authorList>
            <consortium name="Lawrence Berkeley National Laboratory"/>
            <person name="Steindorff A."/>
            <person name="Hensen N."/>
            <person name="Bonometti L."/>
            <person name="Westerberg I."/>
            <person name="Brannstrom I.O."/>
            <person name="Guillou S."/>
            <person name="Cros-Aarteil S."/>
            <person name="Calhoun S."/>
            <person name="Haridas S."/>
            <person name="Kuo A."/>
            <person name="Mondo S."/>
            <person name="Pangilinan J."/>
            <person name="Riley R."/>
            <person name="Labutti K."/>
            <person name="Andreopoulos B."/>
            <person name="Lipzen A."/>
            <person name="Chen C."/>
            <person name="Yanf M."/>
            <person name="Daum C."/>
            <person name="Ng V."/>
            <person name="Clum A."/>
            <person name="Ohm R."/>
            <person name="Martin F."/>
            <person name="Silar P."/>
            <person name="Natvig D."/>
            <person name="Lalanne C."/>
            <person name="Gautier V."/>
            <person name="Ament-Velasquez S.L."/>
            <person name="Kruys A."/>
            <person name="Hutchinson M.I."/>
            <person name="Powell A.J."/>
            <person name="Barry K."/>
            <person name="Miller A.N."/>
            <person name="Grigoriev I.V."/>
            <person name="Debuchy R."/>
            <person name="Gladieux P."/>
            <person name="Thoren M.H."/>
            <person name="Johannesson H."/>
        </authorList>
    </citation>
    <scope>NUCLEOTIDE SEQUENCE</scope>
    <source>
        <strain evidence="2">PSN293</strain>
    </source>
</reference>
<comment type="caution">
    <text evidence="2">The sequence shown here is derived from an EMBL/GenBank/DDBJ whole genome shotgun (WGS) entry which is preliminary data.</text>
</comment>
<dbReference type="SUPFAM" id="SSF48371">
    <property type="entry name" value="ARM repeat"/>
    <property type="match status" value="1"/>
</dbReference>
<evidence type="ECO:0000313" key="3">
    <source>
        <dbReference type="Proteomes" id="UP001301769"/>
    </source>
</evidence>
<organism evidence="2 3">
    <name type="scientific">Rhypophila decipiens</name>
    <dbReference type="NCBI Taxonomy" id="261697"/>
    <lineage>
        <taxon>Eukaryota</taxon>
        <taxon>Fungi</taxon>
        <taxon>Dikarya</taxon>
        <taxon>Ascomycota</taxon>
        <taxon>Pezizomycotina</taxon>
        <taxon>Sordariomycetes</taxon>
        <taxon>Sordariomycetidae</taxon>
        <taxon>Sordariales</taxon>
        <taxon>Naviculisporaceae</taxon>
        <taxon>Rhypophila</taxon>
    </lineage>
</organism>
<name>A0AAN6YHI9_9PEZI</name>
<keyword evidence="3" id="KW-1185">Reference proteome</keyword>